<dbReference type="InterPro" id="IPR038720">
    <property type="entry name" value="YprB_RNase_H-like_dom"/>
</dbReference>
<dbReference type="AlphaFoldDB" id="A0A921KG34"/>
<gene>
    <name evidence="3" type="ORF">K8V56_19195</name>
</gene>
<dbReference type="Gene3D" id="1.25.40.10">
    <property type="entry name" value="Tetratricopeptide repeat domain"/>
    <property type="match status" value="1"/>
</dbReference>
<dbReference type="Gene3D" id="3.30.420.10">
    <property type="entry name" value="Ribonuclease H-like superfamily/Ribonuclease H"/>
    <property type="match status" value="1"/>
</dbReference>
<protein>
    <submittedName>
        <fullName evidence="3">Ribonuclease H-like domain-containing protein</fullName>
    </submittedName>
</protein>
<reference evidence="3" key="2">
    <citation type="submission" date="2021-09" db="EMBL/GenBank/DDBJ databases">
        <authorList>
            <person name="Gilroy R."/>
        </authorList>
    </citation>
    <scope>NUCLEOTIDE SEQUENCE</scope>
    <source>
        <strain evidence="3">CHK171-7178</strain>
    </source>
</reference>
<evidence type="ECO:0000313" key="3">
    <source>
        <dbReference type="EMBL" id="HJF33899.1"/>
    </source>
</evidence>
<evidence type="ECO:0000256" key="1">
    <source>
        <dbReference type="SAM" id="Coils"/>
    </source>
</evidence>
<dbReference type="Proteomes" id="UP000698173">
    <property type="component" value="Unassembled WGS sequence"/>
</dbReference>
<dbReference type="InterPro" id="IPR011990">
    <property type="entry name" value="TPR-like_helical_dom_sf"/>
</dbReference>
<dbReference type="SUPFAM" id="SSF53098">
    <property type="entry name" value="Ribonuclease H-like"/>
    <property type="match status" value="1"/>
</dbReference>
<accession>A0A921KG34</accession>
<dbReference type="PANTHER" id="PTHR38462">
    <property type="entry name" value="EXONUCLEASE-LIKE PROTEIN"/>
    <property type="match status" value="1"/>
</dbReference>
<dbReference type="EMBL" id="DYWT01000286">
    <property type="protein sequence ID" value="HJF33899.1"/>
    <property type="molecule type" value="Genomic_DNA"/>
</dbReference>
<dbReference type="Pfam" id="PF13482">
    <property type="entry name" value="RNase_H_2"/>
    <property type="match status" value="1"/>
</dbReference>
<evidence type="ECO:0000313" key="4">
    <source>
        <dbReference type="Proteomes" id="UP000698173"/>
    </source>
</evidence>
<sequence>MSYEQKLMQMKKMLKKTDNKAIPETVAESVKIVVKPPFYEQQWLDAGLTKAVNKHGIVYKRIVEYDANYHHGNIPLSGLKSTIDKWRKSGEVHPLSPDFSKQLLFFDTETTGLKGAGTLIFLMGFIEQTASSFKMTQYVLPGPDHEAAFLYATGLWEKPSTLVTYNGKSFDIPMVETRWTMNRRELPPLLDHTQIDLLHGSRRIWKGEMATFRLPAIEEEQLGFHREGDIPGHMAPIIYQDAVKNGRAELLMKVLVHNEWDILSLVALYIRSTDLLLKTDSPESASTHTNIGKWFADLKSHDRSKLIFESVIAEYGIDHPATHFHFGFILKKEQAYEDAVSSFAIAADGLIGRERIIALEELAKLYEHKLKELNRALNSTKEAIRLLKADIYLTDSFRKRMGNDFLKREIRINRKLFPRQAHEPTENG</sequence>
<evidence type="ECO:0000259" key="2">
    <source>
        <dbReference type="Pfam" id="PF13482"/>
    </source>
</evidence>
<reference evidence="3" key="1">
    <citation type="journal article" date="2021" name="PeerJ">
        <title>Extensive microbial diversity within the chicken gut microbiome revealed by metagenomics and culture.</title>
        <authorList>
            <person name="Gilroy R."/>
            <person name="Ravi A."/>
            <person name="Getino M."/>
            <person name="Pursley I."/>
            <person name="Horton D.L."/>
            <person name="Alikhan N.F."/>
            <person name="Baker D."/>
            <person name="Gharbi K."/>
            <person name="Hall N."/>
            <person name="Watson M."/>
            <person name="Adriaenssens E.M."/>
            <person name="Foster-Nyarko E."/>
            <person name="Jarju S."/>
            <person name="Secka A."/>
            <person name="Antonio M."/>
            <person name="Oren A."/>
            <person name="Chaudhuri R.R."/>
            <person name="La Ragione R."/>
            <person name="Hildebrand F."/>
            <person name="Pallen M.J."/>
        </authorList>
    </citation>
    <scope>NUCLEOTIDE SEQUENCE</scope>
    <source>
        <strain evidence="3">CHK171-7178</strain>
    </source>
</reference>
<organism evidence="3 4">
    <name type="scientific">Sporosarcina psychrophila</name>
    <name type="common">Bacillus psychrophilus</name>
    <dbReference type="NCBI Taxonomy" id="1476"/>
    <lineage>
        <taxon>Bacteria</taxon>
        <taxon>Bacillati</taxon>
        <taxon>Bacillota</taxon>
        <taxon>Bacilli</taxon>
        <taxon>Bacillales</taxon>
        <taxon>Caryophanaceae</taxon>
        <taxon>Sporosarcina</taxon>
    </lineage>
</organism>
<feature type="domain" description="YprB ribonuclease H-like" evidence="2">
    <location>
        <begin position="104"/>
        <end position="270"/>
    </location>
</feature>
<dbReference type="GO" id="GO:0003676">
    <property type="term" value="F:nucleic acid binding"/>
    <property type="evidence" value="ECO:0007669"/>
    <property type="project" value="InterPro"/>
</dbReference>
<keyword evidence="1" id="KW-0175">Coiled coil</keyword>
<dbReference type="PANTHER" id="PTHR38462:SF1">
    <property type="entry name" value="YPRB RIBONUCLEASE H-LIKE DOMAIN-CONTAINING PROTEIN"/>
    <property type="match status" value="1"/>
</dbReference>
<name>A0A921KG34_SPOPS</name>
<comment type="caution">
    <text evidence="3">The sequence shown here is derived from an EMBL/GenBank/DDBJ whole genome shotgun (WGS) entry which is preliminary data.</text>
</comment>
<dbReference type="InterPro" id="IPR012337">
    <property type="entry name" value="RNaseH-like_sf"/>
</dbReference>
<feature type="coiled-coil region" evidence="1">
    <location>
        <begin position="356"/>
        <end position="390"/>
    </location>
</feature>
<dbReference type="SUPFAM" id="SSF48452">
    <property type="entry name" value="TPR-like"/>
    <property type="match status" value="1"/>
</dbReference>
<proteinExistence type="predicted"/>
<dbReference type="InterPro" id="IPR036397">
    <property type="entry name" value="RNaseH_sf"/>
</dbReference>